<dbReference type="SMART" id="SM00717">
    <property type="entry name" value="SANT"/>
    <property type="match status" value="1"/>
</dbReference>
<evidence type="ECO:0000259" key="2">
    <source>
        <dbReference type="PROSITE" id="PS50090"/>
    </source>
</evidence>
<dbReference type="CDD" id="cd00167">
    <property type="entry name" value="SANT"/>
    <property type="match status" value="1"/>
</dbReference>
<feature type="compositionally biased region" description="Pro residues" evidence="1">
    <location>
        <begin position="29"/>
        <end position="38"/>
    </location>
</feature>
<dbReference type="Proteomes" id="UP000053890">
    <property type="component" value="Unassembled WGS sequence"/>
</dbReference>
<protein>
    <recommendedName>
        <fullName evidence="2">Myb-like domain-containing protein</fullName>
    </recommendedName>
</protein>
<evidence type="ECO:0000256" key="1">
    <source>
        <dbReference type="SAM" id="MobiDB-lite"/>
    </source>
</evidence>
<sequence>MPYSTSMASGRCDKPPAGSRRPADVAPPAFAPPRPRQPPASLDFPGPLRRLVAVPAASSTIPQKRVLRPRPPVVPSAAASSSSTSSRSSANTTRDSRQVQAKNRQWNDEESALAQRAAEQHGRRWASVVEELAAAGYKRSEKAVQKHFEKLKATAETGTELLYGDWTPKEDREVLKIGDEYACEDDERGAENVDWVREAARVPGRSRHALSLRLSYLRRSAGRTRKYKPSRASAVEEDESLEEGSASPAFQEGAADAASSVPAQSPGLPQPVDPTTSLSTSRHVAATPPVLSTPPLDSTLATGPPAPTPASPTLAKRRRLAVGSGTLEDGSATMSRRPLGRDGAGEHEKWGD</sequence>
<feature type="region of interest" description="Disordered" evidence="1">
    <location>
        <begin position="1"/>
        <end position="123"/>
    </location>
</feature>
<dbReference type="PROSITE" id="PS50090">
    <property type="entry name" value="MYB_LIKE"/>
    <property type="match status" value="1"/>
</dbReference>
<keyword evidence="4" id="KW-1185">Reference proteome</keyword>
<name>A0A194S5Q9_RHOGW</name>
<dbReference type="AlphaFoldDB" id="A0A194S5Q9"/>
<dbReference type="Pfam" id="PF13921">
    <property type="entry name" value="Myb_DNA-bind_6"/>
    <property type="match status" value="1"/>
</dbReference>
<dbReference type="InterPro" id="IPR009057">
    <property type="entry name" value="Homeodomain-like_sf"/>
</dbReference>
<evidence type="ECO:0000313" key="4">
    <source>
        <dbReference type="Proteomes" id="UP000053890"/>
    </source>
</evidence>
<proteinExistence type="predicted"/>
<evidence type="ECO:0000313" key="3">
    <source>
        <dbReference type="EMBL" id="KPV76058.1"/>
    </source>
</evidence>
<feature type="region of interest" description="Disordered" evidence="1">
    <location>
        <begin position="222"/>
        <end position="352"/>
    </location>
</feature>
<reference evidence="3 4" key="1">
    <citation type="journal article" date="2015" name="Front. Microbiol.">
        <title>Genome sequence of the plant growth promoting endophytic yeast Rhodotorula graminis WP1.</title>
        <authorList>
            <person name="Firrincieli A."/>
            <person name="Otillar R."/>
            <person name="Salamov A."/>
            <person name="Schmutz J."/>
            <person name="Khan Z."/>
            <person name="Redman R.S."/>
            <person name="Fleck N.D."/>
            <person name="Lindquist E."/>
            <person name="Grigoriev I.V."/>
            <person name="Doty S.L."/>
        </authorList>
    </citation>
    <scope>NUCLEOTIDE SEQUENCE [LARGE SCALE GENOMIC DNA]</scope>
    <source>
        <strain evidence="3 4">WP1</strain>
    </source>
</reference>
<feature type="compositionally biased region" description="Low complexity" evidence="1">
    <location>
        <begin position="75"/>
        <end position="93"/>
    </location>
</feature>
<dbReference type="SUPFAM" id="SSF46689">
    <property type="entry name" value="Homeodomain-like"/>
    <property type="match status" value="1"/>
</dbReference>
<feature type="compositionally biased region" description="Basic and acidic residues" evidence="1">
    <location>
        <begin position="339"/>
        <end position="352"/>
    </location>
</feature>
<organism evidence="3 4">
    <name type="scientific">Rhodotorula graminis (strain WP1)</name>
    <dbReference type="NCBI Taxonomy" id="578459"/>
    <lineage>
        <taxon>Eukaryota</taxon>
        <taxon>Fungi</taxon>
        <taxon>Dikarya</taxon>
        <taxon>Basidiomycota</taxon>
        <taxon>Pucciniomycotina</taxon>
        <taxon>Microbotryomycetes</taxon>
        <taxon>Sporidiobolales</taxon>
        <taxon>Sporidiobolaceae</taxon>
        <taxon>Rhodotorula</taxon>
    </lineage>
</organism>
<feature type="domain" description="Myb-like" evidence="2">
    <location>
        <begin position="98"/>
        <end position="152"/>
    </location>
</feature>
<dbReference type="GeneID" id="28974678"/>
<accession>A0A194S5Q9</accession>
<dbReference type="InterPro" id="IPR001005">
    <property type="entry name" value="SANT/Myb"/>
</dbReference>
<dbReference type="EMBL" id="KQ474077">
    <property type="protein sequence ID" value="KPV76058.1"/>
    <property type="molecule type" value="Genomic_DNA"/>
</dbReference>
<dbReference type="RefSeq" id="XP_018272107.1">
    <property type="nucleotide sequence ID" value="XM_018414230.1"/>
</dbReference>
<feature type="compositionally biased region" description="Polar residues" evidence="1">
    <location>
        <begin position="273"/>
        <end position="282"/>
    </location>
</feature>
<gene>
    <name evidence="3" type="ORF">RHOBADRAFT_43497</name>
</gene>